<feature type="transmembrane region" description="Helical" evidence="1">
    <location>
        <begin position="28"/>
        <end position="48"/>
    </location>
</feature>
<accession>A0A0F9BE33</accession>
<proteinExistence type="predicted"/>
<sequence length="100" mass="11278">GLLLFFIQNLVIILVDIIIVIIPDLGAILFLASLWIDIIAGIILFLGFKGYSKSNNNEIHSTKRISYMVLIWSSITVIVRVLTNMNFNIQLVTSNISPFR</sequence>
<organism evidence="2">
    <name type="scientific">marine sediment metagenome</name>
    <dbReference type="NCBI Taxonomy" id="412755"/>
    <lineage>
        <taxon>unclassified sequences</taxon>
        <taxon>metagenomes</taxon>
        <taxon>ecological metagenomes</taxon>
    </lineage>
</organism>
<comment type="caution">
    <text evidence="2">The sequence shown here is derived from an EMBL/GenBank/DDBJ whole genome shotgun (WGS) entry which is preliminary data.</text>
</comment>
<evidence type="ECO:0000256" key="1">
    <source>
        <dbReference type="SAM" id="Phobius"/>
    </source>
</evidence>
<feature type="transmembrane region" description="Helical" evidence="1">
    <location>
        <begin position="5"/>
        <end position="22"/>
    </location>
</feature>
<feature type="transmembrane region" description="Helical" evidence="1">
    <location>
        <begin position="69"/>
        <end position="89"/>
    </location>
</feature>
<dbReference type="AlphaFoldDB" id="A0A0F9BE33"/>
<feature type="non-terminal residue" evidence="2">
    <location>
        <position position="1"/>
    </location>
</feature>
<reference evidence="2" key="1">
    <citation type="journal article" date="2015" name="Nature">
        <title>Complex archaea that bridge the gap between prokaryotes and eukaryotes.</title>
        <authorList>
            <person name="Spang A."/>
            <person name="Saw J.H."/>
            <person name="Jorgensen S.L."/>
            <person name="Zaremba-Niedzwiedzka K."/>
            <person name="Martijn J."/>
            <person name="Lind A.E."/>
            <person name="van Eijk R."/>
            <person name="Schleper C."/>
            <person name="Guy L."/>
            <person name="Ettema T.J."/>
        </authorList>
    </citation>
    <scope>NUCLEOTIDE SEQUENCE</scope>
</reference>
<gene>
    <name evidence="2" type="ORF">LCGC14_2800870</name>
</gene>
<dbReference type="EMBL" id="LAZR01052555">
    <property type="protein sequence ID" value="KKK82691.1"/>
    <property type="molecule type" value="Genomic_DNA"/>
</dbReference>
<keyword evidence="1" id="KW-0472">Membrane</keyword>
<keyword evidence="1" id="KW-1133">Transmembrane helix</keyword>
<name>A0A0F9BE33_9ZZZZ</name>
<protein>
    <submittedName>
        <fullName evidence="2">Uncharacterized protein</fullName>
    </submittedName>
</protein>
<evidence type="ECO:0000313" key="2">
    <source>
        <dbReference type="EMBL" id="KKK82691.1"/>
    </source>
</evidence>
<keyword evidence="1" id="KW-0812">Transmembrane</keyword>